<gene>
    <name evidence="2" type="ORF">WN50_28625</name>
</gene>
<sequence length="97" mass="10607">MNALWLRMFKSAYRREPVVSFMITVGAVDAVIGGVGATWSLLGFGVGTVGIAVLLRWWQSQGSQVESPEAAPEYYLPPSSARAPLPMLTPKQKRPPY</sequence>
<reference evidence="2 3" key="1">
    <citation type="submission" date="2015-06" db="EMBL/GenBank/DDBJ databases">
        <title>Draft genome assembly of filamentous brackish cyanobacterium Limnoraphis robusta strain CS-951.</title>
        <authorList>
            <person name="Willis A."/>
            <person name="Parks M."/>
            <person name="Burford M.A."/>
        </authorList>
    </citation>
    <scope>NUCLEOTIDE SEQUENCE [LARGE SCALE GENOMIC DNA]</scope>
    <source>
        <strain evidence="2 3">CS-951</strain>
    </source>
</reference>
<evidence type="ECO:0000256" key="1">
    <source>
        <dbReference type="SAM" id="MobiDB-lite"/>
    </source>
</evidence>
<dbReference type="EMBL" id="LATL02000134">
    <property type="protein sequence ID" value="KKD34846.1"/>
    <property type="molecule type" value="Genomic_DNA"/>
</dbReference>
<dbReference type="OrthoDB" id="465742at2"/>
<evidence type="ECO:0000313" key="2">
    <source>
        <dbReference type="EMBL" id="KKD34846.1"/>
    </source>
</evidence>
<comment type="caution">
    <text evidence="2">The sequence shown here is derived from an EMBL/GenBank/DDBJ whole genome shotgun (WGS) entry which is preliminary data.</text>
</comment>
<evidence type="ECO:0000313" key="3">
    <source>
        <dbReference type="Proteomes" id="UP000033607"/>
    </source>
</evidence>
<protein>
    <submittedName>
        <fullName evidence="2">Uncharacterized protein</fullName>
    </submittedName>
</protein>
<dbReference type="Proteomes" id="UP000033607">
    <property type="component" value="Unassembled WGS sequence"/>
</dbReference>
<accession>A0A0F5Y7B7</accession>
<dbReference type="RefSeq" id="WP_046282020.1">
    <property type="nucleotide sequence ID" value="NZ_LATL02000134.1"/>
</dbReference>
<proteinExistence type="predicted"/>
<feature type="region of interest" description="Disordered" evidence="1">
    <location>
        <begin position="77"/>
        <end position="97"/>
    </location>
</feature>
<name>A0A0F5Y7B7_9CYAN</name>
<dbReference type="AlphaFoldDB" id="A0A0F5Y7B7"/>
<organism evidence="2 3">
    <name type="scientific">Limnoraphis robusta CS-951</name>
    <dbReference type="NCBI Taxonomy" id="1637645"/>
    <lineage>
        <taxon>Bacteria</taxon>
        <taxon>Bacillati</taxon>
        <taxon>Cyanobacteriota</taxon>
        <taxon>Cyanophyceae</taxon>
        <taxon>Oscillatoriophycideae</taxon>
        <taxon>Oscillatoriales</taxon>
        <taxon>Sirenicapillariaceae</taxon>
        <taxon>Limnoraphis</taxon>
    </lineage>
</organism>